<dbReference type="RefSeq" id="WP_149429057.1">
    <property type="nucleotide sequence ID" value="NZ_VLNY01000002.1"/>
</dbReference>
<protein>
    <submittedName>
        <fullName evidence="2">Protein phosphatase</fullName>
    </submittedName>
</protein>
<evidence type="ECO:0000313" key="3">
    <source>
        <dbReference type="Proteomes" id="UP000322244"/>
    </source>
</evidence>
<organism evidence="2 3">
    <name type="scientific">Antrihabitans cavernicola</name>
    <dbReference type="NCBI Taxonomy" id="2495913"/>
    <lineage>
        <taxon>Bacteria</taxon>
        <taxon>Bacillati</taxon>
        <taxon>Actinomycetota</taxon>
        <taxon>Actinomycetes</taxon>
        <taxon>Mycobacteriales</taxon>
        <taxon>Nocardiaceae</taxon>
        <taxon>Antrihabitans</taxon>
    </lineage>
</organism>
<dbReference type="SUPFAM" id="SSF52799">
    <property type="entry name" value="(Phosphotyrosine protein) phosphatases II"/>
    <property type="match status" value="1"/>
</dbReference>
<dbReference type="OrthoDB" id="2629679at2"/>
<evidence type="ECO:0000259" key="1">
    <source>
        <dbReference type="PROSITE" id="PS50056"/>
    </source>
</evidence>
<keyword evidence="3" id="KW-1185">Reference proteome</keyword>
<dbReference type="InterPro" id="IPR000242">
    <property type="entry name" value="PTP_cat"/>
</dbReference>
<dbReference type="AlphaFoldDB" id="A0A5A7SGR1"/>
<comment type="caution">
    <text evidence="2">The sequence shown here is derived from an EMBL/GenBank/DDBJ whole genome shotgun (WGS) entry which is preliminary data.</text>
</comment>
<proteinExistence type="predicted"/>
<reference evidence="2 3" key="1">
    <citation type="submission" date="2019-07" db="EMBL/GenBank/DDBJ databases">
        <title>Rhodococcus cavernicolus sp. nov., isolated from a cave.</title>
        <authorList>
            <person name="Lee S.D."/>
        </authorList>
    </citation>
    <scope>NUCLEOTIDE SEQUENCE [LARGE SCALE GENOMIC DNA]</scope>
    <source>
        <strain evidence="2 3">C1-24</strain>
    </source>
</reference>
<dbReference type="Gene3D" id="3.90.190.10">
    <property type="entry name" value="Protein tyrosine phosphatase superfamily"/>
    <property type="match status" value="1"/>
</dbReference>
<evidence type="ECO:0000313" key="2">
    <source>
        <dbReference type="EMBL" id="KAA0023897.1"/>
    </source>
</evidence>
<dbReference type="InterPro" id="IPR029021">
    <property type="entry name" value="Prot-tyrosine_phosphatase-like"/>
</dbReference>
<dbReference type="Proteomes" id="UP000322244">
    <property type="component" value="Unassembled WGS sequence"/>
</dbReference>
<dbReference type="InterPro" id="IPR000387">
    <property type="entry name" value="Tyr_Pase_dom"/>
</dbReference>
<dbReference type="EMBL" id="VLNY01000002">
    <property type="protein sequence ID" value="KAA0023897.1"/>
    <property type="molecule type" value="Genomic_DNA"/>
</dbReference>
<dbReference type="GO" id="GO:0004725">
    <property type="term" value="F:protein tyrosine phosphatase activity"/>
    <property type="evidence" value="ECO:0007669"/>
    <property type="project" value="InterPro"/>
</dbReference>
<gene>
    <name evidence="2" type="ORF">FOY51_04750</name>
</gene>
<dbReference type="Pfam" id="PF00102">
    <property type="entry name" value="Y_phosphatase"/>
    <property type="match status" value="1"/>
</dbReference>
<feature type="domain" description="Tyrosine specific protein phosphatases" evidence="1">
    <location>
        <begin position="64"/>
        <end position="119"/>
    </location>
</feature>
<sequence>MGQWGSGPGVVEFPDGRRIRGFGLRHARPDIAVPEFAVYLLGRDPGPQPWEYRWVRWRDFRRPSSTAEAVAALREARERAADQRVEIACKGGVGRTGTAVALLAVLAGVPAPDAVAWTRANYHRRAVETRGQRRWISDAAAML</sequence>
<accession>A0A5A7SGR1</accession>
<dbReference type="PROSITE" id="PS50056">
    <property type="entry name" value="TYR_PHOSPHATASE_2"/>
    <property type="match status" value="1"/>
</dbReference>
<name>A0A5A7SGR1_9NOCA</name>